<reference evidence="3 4" key="1">
    <citation type="submission" date="2021-06" db="EMBL/GenBank/DDBJ databases">
        <title>Falsochrobactrum tianjin sp.nov., a new petroleum-degrading bacteria isolated from oily soils.</title>
        <authorList>
            <person name="Chen G."/>
            <person name="Chen H."/>
            <person name="Tian J."/>
            <person name="Qing J."/>
            <person name="Zhong L."/>
            <person name="Ma W."/>
            <person name="Song Y."/>
            <person name="Cui X."/>
            <person name="Yan B."/>
        </authorList>
    </citation>
    <scope>NUCLEOTIDE SEQUENCE [LARGE SCALE GENOMIC DNA]</scope>
    <source>
        <strain evidence="3 4">TDYN1</strain>
    </source>
</reference>
<protein>
    <submittedName>
        <fullName evidence="3">Acyltransferase</fullName>
    </submittedName>
</protein>
<dbReference type="GO" id="GO:0016747">
    <property type="term" value="F:acyltransferase activity, transferring groups other than amino-acyl groups"/>
    <property type="evidence" value="ECO:0007669"/>
    <property type="project" value="InterPro"/>
</dbReference>
<feature type="transmembrane region" description="Helical" evidence="1">
    <location>
        <begin position="78"/>
        <end position="103"/>
    </location>
</feature>
<feature type="transmembrane region" description="Helical" evidence="1">
    <location>
        <begin position="290"/>
        <end position="309"/>
    </location>
</feature>
<evidence type="ECO:0000313" key="4">
    <source>
        <dbReference type="Proteomes" id="UP000752297"/>
    </source>
</evidence>
<dbReference type="InterPro" id="IPR050879">
    <property type="entry name" value="Acyltransferase_3"/>
</dbReference>
<dbReference type="GO" id="GO:0000271">
    <property type="term" value="P:polysaccharide biosynthetic process"/>
    <property type="evidence" value="ECO:0007669"/>
    <property type="project" value="TreeGrafter"/>
</dbReference>
<keyword evidence="3" id="KW-0012">Acyltransferase</keyword>
<feature type="transmembrane region" description="Helical" evidence="1">
    <location>
        <begin position="191"/>
        <end position="211"/>
    </location>
</feature>
<organism evidence="3 4">
    <name type="scientific">Falsochrobactrum tianjinense</name>
    <dbReference type="NCBI Taxonomy" id="2706015"/>
    <lineage>
        <taxon>Bacteria</taxon>
        <taxon>Pseudomonadati</taxon>
        <taxon>Pseudomonadota</taxon>
        <taxon>Alphaproteobacteria</taxon>
        <taxon>Hyphomicrobiales</taxon>
        <taxon>Brucellaceae</taxon>
        <taxon>Falsochrobactrum</taxon>
    </lineage>
</organism>
<dbReference type="Pfam" id="PF01757">
    <property type="entry name" value="Acyl_transf_3"/>
    <property type="match status" value="1"/>
</dbReference>
<evidence type="ECO:0000313" key="3">
    <source>
        <dbReference type="EMBL" id="MBV2142209.1"/>
    </source>
</evidence>
<sequence length="374" mass="41966">MQRLPDFDGLRFVLCLGIAAFHYSFRVPVGNETITSVILRFSYFTDIFFIVSGLFLARRRNHVWNWRSYIAFVAKRLARIYPLHLMAFSGFALISILTAYGLLHPNVLPDMSLKNAFTQLFLIHSWGVGKTFSYNYVSWSLSALFLMYLSFPLFDVLSKRFGGRILAAVIVSLIGGELLAQWMGAPSITRAQFADIGVVRVLPSFLFGMWLARQKHRILPPQLIQFGLVACTLVFVFYEPSHSAGDAPTLEGPSRLAFLYLFTFLFYVASAQSVYTPLQWPGFAPLSRYSFGIFIMHPLVGLFFFNALPSSWGHGVAGALLLIATGVAVSVLVAAISWKVFESPVNRWLVARIEAWLKRTHNPEVQPVSSTNSA</sequence>
<evidence type="ECO:0000256" key="1">
    <source>
        <dbReference type="SAM" id="Phobius"/>
    </source>
</evidence>
<dbReference type="EMBL" id="JAHRVA010000001">
    <property type="protein sequence ID" value="MBV2142209.1"/>
    <property type="molecule type" value="Genomic_DNA"/>
</dbReference>
<feature type="transmembrane region" description="Helical" evidence="1">
    <location>
        <begin position="218"/>
        <end position="238"/>
    </location>
</feature>
<name>A0A949PLM9_9HYPH</name>
<keyword evidence="4" id="KW-1185">Reference proteome</keyword>
<gene>
    <name evidence="3" type="ORF">KUG47_01700</name>
</gene>
<keyword evidence="1" id="KW-0472">Membrane</keyword>
<feature type="domain" description="Acyltransferase 3" evidence="2">
    <location>
        <begin position="6"/>
        <end position="334"/>
    </location>
</feature>
<feature type="transmembrane region" description="Helical" evidence="1">
    <location>
        <begin position="258"/>
        <end position="278"/>
    </location>
</feature>
<keyword evidence="3" id="KW-0808">Transferase</keyword>
<feature type="transmembrane region" description="Helical" evidence="1">
    <location>
        <begin position="7"/>
        <end position="25"/>
    </location>
</feature>
<keyword evidence="1" id="KW-1133">Transmembrane helix</keyword>
<keyword evidence="1" id="KW-0812">Transmembrane</keyword>
<feature type="transmembrane region" description="Helical" evidence="1">
    <location>
        <begin position="166"/>
        <end position="185"/>
    </location>
</feature>
<feature type="transmembrane region" description="Helical" evidence="1">
    <location>
        <begin position="37"/>
        <end position="57"/>
    </location>
</feature>
<comment type="caution">
    <text evidence="3">The sequence shown here is derived from an EMBL/GenBank/DDBJ whole genome shotgun (WGS) entry which is preliminary data.</text>
</comment>
<dbReference type="PANTHER" id="PTHR23028">
    <property type="entry name" value="ACETYLTRANSFERASE"/>
    <property type="match status" value="1"/>
</dbReference>
<dbReference type="PANTHER" id="PTHR23028:SF53">
    <property type="entry name" value="ACYL_TRANSF_3 DOMAIN-CONTAINING PROTEIN"/>
    <property type="match status" value="1"/>
</dbReference>
<proteinExistence type="predicted"/>
<dbReference type="AlphaFoldDB" id="A0A949PLM9"/>
<feature type="transmembrane region" description="Helical" evidence="1">
    <location>
        <begin position="315"/>
        <end position="338"/>
    </location>
</feature>
<dbReference type="InterPro" id="IPR002656">
    <property type="entry name" value="Acyl_transf_3_dom"/>
</dbReference>
<accession>A0A949PLM9</accession>
<dbReference type="GO" id="GO:0016020">
    <property type="term" value="C:membrane"/>
    <property type="evidence" value="ECO:0007669"/>
    <property type="project" value="TreeGrafter"/>
</dbReference>
<dbReference type="Proteomes" id="UP000752297">
    <property type="component" value="Unassembled WGS sequence"/>
</dbReference>
<evidence type="ECO:0000259" key="2">
    <source>
        <dbReference type="Pfam" id="PF01757"/>
    </source>
</evidence>
<dbReference type="RefSeq" id="WP_217676227.1">
    <property type="nucleotide sequence ID" value="NZ_JAHRVA010000001.1"/>
</dbReference>
<feature type="transmembrane region" description="Helical" evidence="1">
    <location>
        <begin position="136"/>
        <end position="154"/>
    </location>
</feature>